<evidence type="ECO:0000313" key="2">
    <source>
        <dbReference type="EMBL" id="OBJ84251.1"/>
    </source>
</evidence>
<protein>
    <submittedName>
        <fullName evidence="2">Enoyl-CoA hydratase</fullName>
    </submittedName>
</protein>
<dbReference type="Proteomes" id="UP000093925">
    <property type="component" value="Unassembled WGS sequence"/>
</dbReference>
<keyword evidence="1" id="KW-0443">Lipid metabolism</keyword>
<dbReference type="Pfam" id="PF00378">
    <property type="entry name" value="ECH_1"/>
    <property type="match status" value="1"/>
</dbReference>
<comment type="caution">
    <text evidence="2">The sequence shown here is derived from an EMBL/GenBank/DDBJ whole genome shotgun (WGS) entry which is preliminary data.</text>
</comment>
<evidence type="ECO:0000256" key="1">
    <source>
        <dbReference type="ARBA" id="ARBA00023098"/>
    </source>
</evidence>
<proteinExistence type="predicted"/>
<dbReference type="InterPro" id="IPR001753">
    <property type="entry name" value="Enoyl-CoA_hydra/iso"/>
</dbReference>
<dbReference type="Gene3D" id="3.90.226.10">
    <property type="entry name" value="2-enoyl-CoA Hydratase, Chain A, domain 1"/>
    <property type="match status" value="1"/>
</dbReference>
<accession>A0A1A3KJU5</accession>
<organism evidence="2 3">
    <name type="scientific">Mycobacterium asiaticum</name>
    <dbReference type="NCBI Taxonomy" id="1790"/>
    <lineage>
        <taxon>Bacteria</taxon>
        <taxon>Bacillati</taxon>
        <taxon>Actinomycetota</taxon>
        <taxon>Actinomycetes</taxon>
        <taxon>Mycobacteriales</taxon>
        <taxon>Mycobacteriaceae</taxon>
        <taxon>Mycobacterium</taxon>
    </lineage>
</organism>
<dbReference type="PANTHER" id="PTHR11941:SF54">
    <property type="entry name" value="ENOYL-COA HYDRATASE, MITOCHONDRIAL"/>
    <property type="match status" value="1"/>
</dbReference>
<dbReference type="SUPFAM" id="SSF52096">
    <property type="entry name" value="ClpP/crotonase"/>
    <property type="match status" value="1"/>
</dbReference>
<dbReference type="AlphaFoldDB" id="A0A1A3KJU5"/>
<dbReference type="GO" id="GO:0003824">
    <property type="term" value="F:catalytic activity"/>
    <property type="evidence" value="ECO:0007669"/>
    <property type="project" value="UniProtKB-ARBA"/>
</dbReference>
<sequence length="248" mass="25832">MPVIEIQAAGSVQVLTLSWGRVNALDVESLGELTQTIQELARSGGGALVITGAGRVFSAGVDLNRVIEGGAGYTDQLVPALSDAFKAVFSYPGPTVAAINGAAIAGGCVLAGACDWRLASPEAQIGAAEVRVGVAFPVAALEVLRYACGDHAEEVLLGGRSYRGDEAVARGLAHRIVSGDLLDAAVTEATDLSGIPAQAYSHTKAQMRGPALQRILDGAQIDDEVRRIWGADQTLQGIADYVERLRRR</sequence>
<dbReference type="GO" id="GO:0006635">
    <property type="term" value="P:fatty acid beta-oxidation"/>
    <property type="evidence" value="ECO:0007669"/>
    <property type="project" value="TreeGrafter"/>
</dbReference>
<dbReference type="InterPro" id="IPR029045">
    <property type="entry name" value="ClpP/crotonase-like_dom_sf"/>
</dbReference>
<gene>
    <name evidence="2" type="ORF">A5640_16045</name>
</gene>
<dbReference type="EMBL" id="LZLM01000086">
    <property type="protein sequence ID" value="OBJ84251.1"/>
    <property type="molecule type" value="Genomic_DNA"/>
</dbReference>
<dbReference type="CDD" id="cd06558">
    <property type="entry name" value="crotonase-like"/>
    <property type="match status" value="1"/>
</dbReference>
<evidence type="ECO:0000313" key="3">
    <source>
        <dbReference type="Proteomes" id="UP000093925"/>
    </source>
</evidence>
<reference evidence="2 3" key="1">
    <citation type="submission" date="2016-06" db="EMBL/GenBank/DDBJ databases">
        <authorList>
            <person name="Kjaerup R.B."/>
            <person name="Dalgaard T.S."/>
            <person name="Juul-Madsen H.R."/>
        </authorList>
    </citation>
    <scope>NUCLEOTIDE SEQUENCE [LARGE SCALE GENOMIC DNA]</scope>
    <source>
        <strain evidence="2 3">1276495.2</strain>
    </source>
</reference>
<name>A0A1A3KJU5_MYCAS</name>
<dbReference type="PANTHER" id="PTHR11941">
    <property type="entry name" value="ENOYL-COA HYDRATASE-RELATED"/>
    <property type="match status" value="1"/>
</dbReference>